<organism evidence="1 2">
    <name type="scientific">Clostridium beijerinckii</name>
    <name type="common">Clostridium MP</name>
    <dbReference type="NCBI Taxonomy" id="1520"/>
    <lineage>
        <taxon>Bacteria</taxon>
        <taxon>Bacillati</taxon>
        <taxon>Bacillota</taxon>
        <taxon>Clostridia</taxon>
        <taxon>Eubacteriales</taxon>
        <taxon>Clostridiaceae</taxon>
        <taxon>Clostridium</taxon>
    </lineage>
</organism>
<dbReference type="AlphaFoldDB" id="A0A9Q5CXK8"/>
<proteinExistence type="predicted"/>
<gene>
    <name evidence="1" type="ORF">DFH45_001082</name>
</gene>
<reference evidence="1" key="1">
    <citation type="submission" date="2020-05" db="EMBL/GenBank/DDBJ databases">
        <title>Genomic insights into acetone-butanol-ethanol (ABE) fermentation by sequencing solventogenic clostridia strains.</title>
        <authorList>
            <person name="Brown S."/>
        </authorList>
    </citation>
    <scope>NUCLEOTIDE SEQUENCE</scope>
    <source>
        <strain evidence="1">DJ126</strain>
    </source>
</reference>
<sequence>MQLSTNYGLKLPEGTDNVKRQDFIDNFSKIDSVMKEHDTHLSDMVYQTAGGSATVITITIKGSLVNGYPITFIASSNNGGAATTINGKKLYKPGTTTSPNLTAGKAYTVWYNSAGDNGNGCFFIKASAEGDAIAANVLAGKKFSNDNDTGLVGTLDLSSLVSGNIKSGITINGVSGNASVVDTADATVLASQMISGTTAYKSGTKITGTMPFVTGDANAHYPANQLSAGAYSGDGVNYAYMGVPNGNYLNNIAWIKSAQPDLLAQNIVTGKSIFGLNGNATRSTYTTGVCTKNVAVELGFRPKLVIVDGNLLQVYSEYDSSLNMGFYKYTGSGSGSSNNFISISDTGFTSTGAGGKFICC</sequence>
<dbReference type="EMBL" id="JABSXK010000001">
    <property type="protein sequence ID" value="NRV08119.1"/>
    <property type="molecule type" value="Genomic_DNA"/>
</dbReference>
<comment type="caution">
    <text evidence="1">The sequence shown here is derived from an EMBL/GenBank/DDBJ whole genome shotgun (WGS) entry which is preliminary data.</text>
</comment>
<accession>A0A9Q5CXK8</accession>
<evidence type="ECO:0000313" key="1">
    <source>
        <dbReference type="EMBL" id="NRV08119.1"/>
    </source>
</evidence>
<dbReference type="RefSeq" id="WP_077304734.1">
    <property type="nucleotide sequence ID" value="NZ_CP016090.1"/>
</dbReference>
<protein>
    <submittedName>
        <fullName evidence="1">Uncharacterized protein</fullName>
    </submittedName>
</protein>
<evidence type="ECO:0000313" key="2">
    <source>
        <dbReference type="Proteomes" id="UP000821656"/>
    </source>
</evidence>
<name>A0A9Q5CXK8_CLOBE</name>
<dbReference type="Proteomes" id="UP000821656">
    <property type="component" value="Unassembled WGS sequence"/>
</dbReference>